<dbReference type="InterPro" id="IPR002125">
    <property type="entry name" value="CMP_dCMP_dom"/>
</dbReference>
<dbReference type="Pfam" id="PF00383">
    <property type="entry name" value="dCMP_cyt_deam_1"/>
    <property type="match status" value="1"/>
</dbReference>
<keyword evidence="3" id="KW-1185">Reference proteome</keyword>
<evidence type="ECO:0000313" key="2">
    <source>
        <dbReference type="EMBL" id="GFJ96612.1"/>
    </source>
</evidence>
<dbReference type="SUPFAM" id="SSF53927">
    <property type="entry name" value="Cytidine deaminase-like"/>
    <property type="match status" value="1"/>
</dbReference>
<dbReference type="PROSITE" id="PS51747">
    <property type="entry name" value="CYT_DCMP_DEAMINASES_2"/>
    <property type="match status" value="1"/>
</dbReference>
<reference evidence="2 3" key="1">
    <citation type="submission" date="2020-03" db="EMBL/GenBank/DDBJ databases">
        <title>Whole genome shotgun sequence of Phytohabitans rumicis NBRC 108638.</title>
        <authorList>
            <person name="Komaki H."/>
            <person name="Tamura T."/>
        </authorList>
    </citation>
    <scope>NUCLEOTIDE SEQUENCE [LARGE SCALE GENOMIC DNA]</scope>
    <source>
        <strain evidence="2 3">NBRC 108638</strain>
    </source>
</reference>
<gene>
    <name evidence="2" type="ORF">Prum_102540</name>
</gene>
<dbReference type="Gene3D" id="3.40.140.10">
    <property type="entry name" value="Cytidine Deaminase, domain 2"/>
    <property type="match status" value="1"/>
</dbReference>
<dbReference type="EMBL" id="BLPG01000002">
    <property type="protein sequence ID" value="GFJ96612.1"/>
    <property type="molecule type" value="Genomic_DNA"/>
</dbReference>
<evidence type="ECO:0000259" key="1">
    <source>
        <dbReference type="PROSITE" id="PS51747"/>
    </source>
</evidence>
<organism evidence="2 3">
    <name type="scientific">Phytohabitans rumicis</name>
    <dbReference type="NCBI Taxonomy" id="1076125"/>
    <lineage>
        <taxon>Bacteria</taxon>
        <taxon>Bacillati</taxon>
        <taxon>Actinomycetota</taxon>
        <taxon>Actinomycetes</taxon>
        <taxon>Micromonosporales</taxon>
        <taxon>Micromonosporaceae</taxon>
    </lineage>
</organism>
<dbReference type="Proteomes" id="UP000482960">
    <property type="component" value="Unassembled WGS sequence"/>
</dbReference>
<comment type="caution">
    <text evidence="2">The sequence shown here is derived from an EMBL/GenBank/DDBJ whole genome shotgun (WGS) entry which is preliminary data.</text>
</comment>
<proteinExistence type="predicted"/>
<evidence type="ECO:0000313" key="3">
    <source>
        <dbReference type="Proteomes" id="UP000482960"/>
    </source>
</evidence>
<accession>A0A6V8LHA5</accession>
<sequence>MTADTEPDRRWLSAAIELSRLSPPSHTRYAVGAIVVDHHGVVLATGYTGETDPHEHAEEAALAKLAGRDLARATIFSSLEPCTARKSRPASCTDLILAAGIRRVAFALREPPIFADCHGAETLRQGGVDVAEIGELGHLVAKINAHVLRLATAASGR</sequence>
<feature type="domain" description="CMP/dCMP-type deaminase" evidence="1">
    <location>
        <begin position="6"/>
        <end position="130"/>
    </location>
</feature>
<dbReference type="GO" id="GO:0003824">
    <property type="term" value="F:catalytic activity"/>
    <property type="evidence" value="ECO:0007669"/>
    <property type="project" value="InterPro"/>
</dbReference>
<protein>
    <recommendedName>
        <fullName evidence="1">CMP/dCMP-type deaminase domain-containing protein</fullName>
    </recommendedName>
</protein>
<dbReference type="AlphaFoldDB" id="A0A6V8LHA5"/>
<dbReference type="RefSeq" id="WP_173086400.1">
    <property type="nucleotide sequence ID" value="NZ_BAABJB010000008.1"/>
</dbReference>
<name>A0A6V8LHA5_9ACTN</name>
<reference evidence="2 3" key="2">
    <citation type="submission" date="2020-03" db="EMBL/GenBank/DDBJ databases">
        <authorList>
            <person name="Ichikawa N."/>
            <person name="Kimura A."/>
            <person name="Kitahashi Y."/>
            <person name="Uohara A."/>
        </authorList>
    </citation>
    <scope>NUCLEOTIDE SEQUENCE [LARGE SCALE GENOMIC DNA]</scope>
    <source>
        <strain evidence="2 3">NBRC 108638</strain>
    </source>
</reference>
<dbReference type="InterPro" id="IPR016193">
    <property type="entry name" value="Cytidine_deaminase-like"/>
</dbReference>